<feature type="region of interest" description="Disordered" evidence="6">
    <location>
        <begin position="76"/>
        <end position="95"/>
    </location>
</feature>
<keyword evidence="5" id="KW-0456">Lyase</keyword>
<reference evidence="7 8" key="1">
    <citation type="submission" date="2023-01" db="EMBL/GenBank/DDBJ databases">
        <title>Analysis of 21 Apiospora genomes using comparative genomics revels a genus with tremendous synthesis potential of carbohydrate active enzymes and secondary metabolites.</title>
        <authorList>
            <person name="Sorensen T."/>
        </authorList>
    </citation>
    <scope>NUCLEOTIDE SEQUENCE [LARGE SCALE GENOMIC DNA]</scope>
    <source>
        <strain evidence="7 8">CBS 20057</strain>
    </source>
</reference>
<name>A0ABR1RVI7_9PEZI</name>
<feature type="compositionally biased region" description="Polar residues" evidence="6">
    <location>
        <begin position="173"/>
        <end position="183"/>
    </location>
</feature>
<evidence type="ECO:0000256" key="3">
    <source>
        <dbReference type="ARBA" id="ARBA00022723"/>
    </source>
</evidence>
<evidence type="ECO:0000313" key="7">
    <source>
        <dbReference type="EMBL" id="KAK8018561.1"/>
    </source>
</evidence>
<dbReference type="Proteomes" id="UP001396898">
    <property type="component" value="Unassembled WGS sequence"/>
</dbReference>
<keyword evidence="2" id="KW-0349">Heme</keyword>
<sequence>MDFKAWWESPDVISFWASLPDDAGFWRETVSLPATRAMYMCNKETPQGFGHCGELIPLTEKMGYWGAYRSPLTPETPDTKFASPLPTLPEPRPLSDEIRRGRTRITKFPDNICFVVEGQDYVAIPPPERAYWDENFDGLAKQWITNVMTAGSAKGLVSGRACHAFGSGKQLGASSRRVTTQDANGHGATANGHDAGEDGDAVNSTPKDPSPLFPGLDYTRQAQLLFWLDLSYMEHLGRWDEVHRKLRRGFLEAYGPHGAMQGGDLLLWVDLGVLKADELDAEYVGCCEGTGFMAYDHDAAFVASRRDARSAGLPAFFDEARGSRPMEW</sequence>
<keyword evidence="3" id="KW-0479">Metal-binding</keyword>
<accession>A0ABR1RVI7</accession>
<protein>
    <submittedName>
        <fullName evidence="7">Uncharacterized protein</fullName>
    </submittedName>
</protein>
<gene>
    <name evidence="7" type="ORF">PG991_007751</name>
</gene>
<organism evidence="7 8">
    <name type="scientific">Apiospora marii</name>
    <dbReference type="NCBI Taxonomy" id="335849"/>
    <lineage>
        <taxon>Eukaryota</taxon>
        <taxon>Fungi</taxon>
        <taxon>Dikarya</taxon>
        <taxon>Ascomycota</taxon>
        <taxon>Pezizomycotina</taxon>
        <taxon>Sordariomycetes</taxon>
        <taxon>Xylariomycetidae</taxon>
        <taxon>Amphisphaeriales</taxon>
        <taxon>Apiosporaceae</taxon>
        <taxon>Apiospora</taxon>
    </lineage>
</organism>
<comment type="caution">
    <text evidence="7">The sequence shown here is derived from an EMBL/GenBank/DDBJ whole genome shotgun (WGS) entry which is preliminary data.</text>
</comment>
<dbReference type="Pfam" id="PF13816">
    <property type="entry name" value="Dehydratase_hem"/>
    <property type="match status" value="1"/>
</dbReference>
<dbReference type="EMBL" id="JAQQWI010000010">
    <property type="protein sequence ID" value="KAK8018561.1"/>
    <property type="molecule type" value="Genomic_DNA"/>
</dbReference>
<evidence type="ECO:0000256" key="6">
    <source>
        <dbReference type="SAM" id="MobiDB-lite"/>
    </source>
</evidence>
<evidence type="ECO:0000256" key="1">
    <source>
        <dbReference type="ARBA" id="ARBA00001970"/>
    </source>
</evidence>
<dbReference type="InterPro" id="IPR025702">
    <property type="entry name" value="OXD"/>
</dbReference>
<evidence type="ECO:0000256" key="2">
    <source>
        <dbReference type="ARBA" id="ARBA00022617"/>
    </source>
</evidence>
<keyword evidence="4" id="KW-0408">Iron</keyword>
<proteinExistence type="predicted"/>
<evidence type="ECO:0000256" key="5">
    <source>
        <dbReference type="ARBA" id="ARBA00023239"/>
    </source>
</evidence>
<evidence type="ECO:0000256" key="4">
    <source>
        <dbReference type="ARBA" id="ARBA00023004"/>
    </source>
</evidence>
<feature type="region of interest" description="Disordered" evidence="6">
    <location>
        <begin position="173"/>
        <end position="212"/>
    </location>
</feature>
<evidence type="ECO:0000313" key="8">
    <source>
        <dbReference type="Proteomes" id="UP001396898"/>
    </source>
</evidence>
<comment type="cofactor">
    <cofactor evidence="1">
        <name>heme b</name>
        <dbReference type="ChEBI" id="CHEBI:60344"/>
    </cofactor>
</comment>
<keyword evidence="8" id="KW-1185">Reference proteome</keyword>